<dbReference type="SUPFAM" id="SSF49785">
    <property type="entry name" value="Galactose-binding domain-like"/>
    <property type="match status" value="1"/>
</dbReference>
<comment type="caution">
    <text evidence="3">The sequence shown here is derived from an EMBL/GenBank/DDBJ whole genome shotgun (WGS) entry which is preliminary data.</text>
</comment>
<protein>
    <submittedName>
        <fullName evidence="3">Discoidin domain-containing protein</fullName>
    </submittedName>
</protein>
<organism evidence="3 4">
    <name type="scientific">Albibacterium profundi</name>
    <dbReference type="NCBI Taxonomy" id="3134906"/>
    <lineage>
        <taxon>Bacteria</taxon>
        <taxon>Pseudomonadati</taxon>
        <taxon>Bacteroidota</taxon>
        <taxon>Sphingobacteriia</taxon>
        <taxon>Sphingobacteriales</taxon>
        <taxon>Sphingobacteriaceae</taxon>
        <taxon>Albibacterium</taxon>
    </lineage>
</organism>
<evidence type="ECO:0000313" key="3">
    <source>
        <dbReference type="EMBL" id="MFB5946838.1"/>
    </source>
</evidence>
<reference evidence="3 4" key="1">
    <citation type="submission" date="2024-04" db="EMBL/GenBank/DDBJ databases">
        <title>Albibacterium profundi sp. nov., isolated from sediment of the Challenger Deep of Mariana Trench.</title>
        <authorList>
            <person name="Wang Y."/>
        </authorList>
    </citation>
    <scope>NUCLEOTIDE SEQUENCE [LARGE SCALE GENOMIC DNA]</scope>
    <source>
        <strain evidence="3 4">RHL897</strain>
    </source>
</reference>
<name>A0ABV5CHM1_9SPHI</name>
<dbReference type="Pfam" id="PF00754">
    <property type="entry name" value="F5_F8_type_C"/>
    <property type="match status" value="1"/>
</dbReference>
<keyword evidence="4" id="KW-1185">Reference proteome</keyword>
<dbReference type="RefSeq" id="WP_375558367.1">
    <property type="nucleotide sequence ID" value="NZ_JBBVGT010000003.1"/>
</dbReference>
<evidence type="ECO:0000259" key="2">
    <source>
        <dbReference type="Pfam" id="PF00754"/>
    </source>
</evidence>
<dbReference type="Proteomes" id="UP001580928">
    <property type="component" value="Unassembled WGS sequence"/>
</dbReference>
<dbReference type="InterPro" id="IPR000421">
    <property type="entry name" value="FA58C"/>
</dbReference>
<evidence type="ECO:0000313" key="4">
    <source>
        <dbReference type="Proteomes" id="UP001580928"/>
    </source>
</evidence>
<dbReference type="PROSITE" id="PS51257">
    <property type="entry name" value="PROKAR_LIPOPROTEIN"/>
    <property type="match status" value="1"/>
</dbReference>
<feature type="domain" description="F5/8 type C" evidence="2">
    <location>
        <begin position="339"/>
        <end position="444"/>
    </location>
</feature>
<dbReference type="InterPro" id="IPR008979">
    <property type="entry name" value="Galactose-bd-like_sf"/>
</dbReference>
<feature type="signal peptide" evidence="1">
    <location>
        <begin position="1"/>
        <end position="22"/>
    </location>
</feature>
<dbReference type="Gene3D" id="2.60.120.260">
    <property type="entry name" value="Galactose-binding domain-like"/>
    <property type="match status" value="1"/>
</dbReference>
<evidence type="ECO:0000256" key="1">
    <source>
        <dbReference type="SAM" id="SignalP"/>
    </source>
</evidence>
<accession>A0ABV5CHM1</accession>
<sequence length="458" mass="49894">MRKIFKYKMYMFFVLAVGLAACKDHDLEDFAIEQTAPSAVSAGDVVGDIVKSNERITVPIQVTLSTPATKAFQVGVALNVDTVEQLVEDNVLTGTAVLPANAVELPNVVKVAYGASTASFDVSISVTAIEKYYGQAIAFAFNLVDPGKGNHVGSEGSGLVVLNTEDLLNESEIHYVSFTNGGGEILEARNRQNYTVTSAGLTIPLGVTLAGVPSKSFTVKSTVNTDTIAQLKSEGILPDNVIALQPGEYDLDELHTIGSNLSSGPLTVNVPWSVIESNMDHTLALSVVLEDPSRHILDYEKNTTVILIHPNLVVEVDVTNDGIYSVSRDNGGGPEAGEGSLKLIDNNYNSKFLQGDFIGDLWMQLVYDEPQLIGAYTFTSGNDAPGRDPKNWYLEASNDGENWVTIDERSDETFPTRLETRRFEIATPVAYTHFRMNITENGDSNLFQMTEWRMIRVP</sequence>
<proteinExistence type="predicted"/>
<gene>
    <name evidence="3" type="ORF">WKR92_13470</name>
</gene>
<keyword evidence="1" id="KW-0732">Signal</keyword>
<feature type="chain" id="PRO_5046279008" evidence="1">
    <location>
        <begin position="23"/>
        <end position="458"/>
    </location>
</feature>
<dbReference type="EMBL" id="JBBVGT010000003">
    <property type="protein sequence ID" value="MFB5946838.1"/>
    <property type="molecule type" value="Genomic_DNA"/>
</dbReference>